<feature type="disulfide bond" evidence="10">
    <location>
        <begin position="26"/>
        <end position="35"/>
    </location>
</feature>
<evidence type="ECO:0000256" key="9">
    <source>
        <dbReference type="ARBA" id="ARBA00023180"/>
    </source>
</evidence>
<evidence type="ECO:0000256" key="3">
    <source>
        <dbReference type="ARBA" id="ARBA00022692"/>
    </source>
</evidence>
<dbReference type="Gene3D" id="3.10.10.10">
    <property type="entry name" value="HIV Type 1 Reverse Transcriptase, subunit A, domain 1"/>
    <property type="match status" value="1"/>
</dbReference>
<dbReference type="PROSITE" id="PS00022">
    <property type="entry name" value="EGF_1"/>
    <property type="match status" value="2"/>
</dbReference>
<dbReference type="SUPFAM" id="SSF56672">
    <property type="entry name" value="DNA/RNA polymerases"/>
    <property type="match status" value="1"/>
</dbReference>
<feature type="domain" description="EGF-like" evidence="11">
    <location>
        <begin position="1"/>
        <end position="36"/>
    </location>
</feature>
<dbReference type="AlphaFoldDB" id="A0AAD9IQB3"/>
<keyword evidence="7" id="KW-0472">Membrane</keyword>
<dbReference type="InterPro" id="IPR013032">
    <property type="entry name" value="EGF-like_CS"/>
</dbReference>
<dbReference type="Proteomes" id="UP001208570">
    <property type="component" value="Unassembled WGS sequence"/>
</dbReference>
<dbReference type="Pfam" id="PF12661">
    <property type="entry name" value="hEGF"/>
    <property type="match status" value="1"/>
</dbReference>
<dbReference type="PANTHER" id="PTHR12916">
    <property type="entry name" value="CYTOCHROME C OXIDASE POLYPEPTIDE VIC-2"/>
    <property type="match status" value="1"/>
</dbReference>
<dbReference type="GO" id="GO:0007219">
    <property type="term" value="P:Notch signaling pathway"/>
    <property type="evidence" value="ECO:0007669"/>
    <property type="project" value="TreeGrafter"/>
</dbReference>
<organism evidence="12 13">
    <name type="scientific">Paralvinella palmiformis</name>
    <dbReference type="NCBI Taxonomy" id="53620"/>
    <lineage>
        <taxon>Eukaryota</taxon>
        <taxon>Metazoa</taxon>
        <taxon>Spiralia</taxon>
        <taxon>Lophotrochozoa</taxon>
        <taxon>Annelida</taxon>
        <taxon>Polychaeta</taxon>
        <taxon>Sedentaria</taxon>
        <taxon>Canalipalpata</taxon>
        <taxon>Terebellida</taxon>
        <taxon>Terebelliformia</taxon>
        <taxon>Alvinellidae</taxon>
        <taxon>Paralvinella</taxon>
    </lineage>
</organism>
<dbReference type="GO" id="GO:0005509">
    <property type="term" value="F:calcium ion binding"/>
    <property type="evidence" value="ECO:0007669"/>
    <property type="project" value="InterPro"/>
</dbReference>
<keyword evidence="9" id="KW-0325">Glycoprotein</keyword>
<dbReference type="GO" id="GO:0071944">
    <property type="term" value="C:cell periphery"/>
    <property type="evidence" value="ECO:0007669"/>
    <property type="project" value="UniProtKB-ARBA"/>
</dbReference>
<evidence type="ECO:0000256" key="5">
    <source>
        <dbReference type="ARBA" id="ARBA00022837"/>
    </source>
</evidence>
<evidence type="ECO:0000256" key="6">
    <source>
        <dbReference type="ARBA" id="ARBA00022989"/>
    </source>
</evidence>
<dbReference type="SMART" id="SM00179">
    <property type="entry name" value="EGF_CA"/>
    <property type="match status" value="2"/>
</dbReference>
<dbReference type="PROSITE" id="PS01186">
    <property type="entry name" value="EGF_2"/>
    <property type="match status" value="2"/>
</dbReference>
<keyword evidence="2 10" id="KW-0245">EGF-like domain</keyword>
<gene>
    <name evidence="12" type="ORF">LSH36_2109g00005</name>
</gene>
<evidence type="ECO:0000256" key="7">
    <source>
        <dbReference type="ARBA" id="ARBA00023136"/>
    </source>
</evidence>
<comment type="caution">
    <text evidence="10">Lacks conserved residue(s) required for the propagation of feature annotation.</text>
</comment>
<feature type="disulfide bond" evidence="10">
    <location>
        <begin position="64"/>
        <end position="73"/>
    </location>
</feature>
<keyword evidence="4" id="KW-0677">Repeat</keyword>
<dbReference type="InterPro" id="IPR001881">
    <property type="entry name" value="EGF-like_Ca-bd_dom"/>
</dbReference>
<dbReference type="PANTHER" id="PTHR12916:SF9">
    <property type="entry name" value="NEUROGENIC LOCUS NOTCH HOMOLOG PROTEIN 1-RELATED"/>
    <property type="match status" value="1"/>
</dbReference>
<dbReference type="InterPro" id="IPR000742">
    <property type="entry name" value="EGF"/>
</dbReference>
<dbReference type="PROSITE" id="PS00010">
    <property type="entry name" value="ASX_HYDROXYL"/>
    <property type="match status" value="1"/>
</dbReference>
<dbReference type="InterPro" id="IPR000152">
    <property type="entry name" value="EGF-type_Asp/Asn_hydroxyl_site"/>
</dbReference>
<name>A0AAD9IQB3_9ANNE</name>
<dbReference type="FunFam" id="2.10.25.10:FF:000007">
    <property type="entry name" value="Delta-like protein"/>
    <property type="match status" value="1"/>
</dbReference>
<keyword evidence="8 10" id="KW-1015">Disulfide bond</keyword>
<dbReference type="InterPro" id="IPR043502">
    <property type="entry name" value="DNA/RNA_pol_sf"/>
</dbReference>
<feature type="non-terminal residue" evidence="12">
    <location>
        <position position="1"/>
    </location>
</feature>
<dbReference type="GO" id="GO:0007399">
    <property type="term" value="P:nervous system development"/>
    <property type="evidence" value="ECO:0007669"/>
    <property type="project" value="UniProtKB-ARBA"/>
</dbReference>
<dbReference type="InterPro" id="IPR043128">
    <property type="entry name" value="Rev_trsase/Diguanyl_cyclase"/>
</dbReference>
<dbReference type="Gene3D" id="2.10.25.10">
    <property type="entry name" value="Laminin"/>
    <property type="match status" value="3"/>
</dbReference>
<keyword evidence="5" id="KW-0106">Calcium</keyword>
<accession>A0AAD9IQB3</accession>
<dbReference type="GO" id="GO:0016020">
    <property type="term" value="C:membrane"/>
    <property type="evidence" value="ECO:0007669"/>
    <property type="project" value="UniProtKB-SubCell"/>
</dbReference>
<evidence type="ECO:0000256" key="2">
    <source>
        <dbReference type="ARBA" id="ARBA00022536"/>
    </source>
</evidence>
<dbReference type="Gene3D" id="3.30.70.270">
    <property type="match status" value="1"/>
</dbReference>
<evidence type="ECO:0000256" key="4">
    <source>
        <dbReference type="ARBA" id="ARBA00022737"/>
    </source>
</evidence>
<dbReference type="PROSITE" id="PS50026">
    <property type="entry name" value="EGF_3"/>
    <property type="match status" value="2"/>
</dbReference>
<proteinExistence type="predicted"/>
<keyword evidence="3" id="KW-0812">Transmembrane</keyword>
<dbReference type="FunFam" id="2.10.25.10:FF:000247">
    <property type="entry name" value="Delta/notch like EGF repeat containing"/>
    <property type="match status" value="1"/>
</dbReference>
<keyword evidence="13" id="KW-1185">Reference proteome</keyword>
<evidence type="ECO:0000256" key="8">
    <source>
        <dbReference type="ARBA" id="ARBA00023157"/>
    </source>
</evidence>
<dbReference type="SUPFAM" id="SSF57196">
    <property type="entry name" value="EGF/Laminin"/>
    <property type="match status" value="2"/>
</dbReference>
<evidence type="ECO:0000256" key="10">
    <source>
        <dbReference type="PROSITE-ProRule" id="PRU00076"/>
    </source>
</evidence>
<dbReference type="GO" id="GO:0005112">
    <property type="term" value="F:Notch binding"/>
    <property type="evidence" value="ECO:0007669"/>
    <property type="project" value="TreeGrafter"/>
</dbReference>
<dbReference type="SMART" id="SM00181">
    <property type="entry name" value="EGF"/>
    <property type="match status" value="2"/>
</dbReference>
<protein>
    <recommendedName>
        <fullName evidence="11">EGF-like domain-containing protein</fullName>
    </recommendedName>
</protein>
<sequence length="179" mass="19607">IDECSPNPCLNGAYCRELVNDFECNCTDGYIGKTCGTDVDLCTPNPCHNGGKCKDNGNSFSCDCPGGFTGDTCGTNIDEYDSDPCLNEGTCTDHVNSFTSIKTPVKAELLLPVEQYIISIATKKSGDIRVCIDPRSVNKVLRCEYYQFTRLNDILSELSKVRNHILDAILQISMSPLTI</sequence>
<dbReference type="GO" id="GO:0120025">
    <property type="term" value="C:plasma membrane bounded cell projection"/>
    <property type="evidence" value="ECO:0007669"/>
    <property type="project" value="UniProtKB-ARBA"/>
</dbReference>
<keyword evidence="6" id="KW-1133">Transmembrane helix</keyword>
<evidence type="ECO:0000259" key="11">
    <source>
        <dbReference type="PROSITE" id="PS50026"/>
    </source>
</evidence>
<evidence type="ECO:0000313" key="13">
    <source>
        <dbReference type="Proteomes" id="UP001208570"/>
    </source>
</evidence>
<dbReference type="Pfam" id="PF00008">
    <property type="entry name" value="EGF"/>
    <property type="match status" value="2"/>
</dbReference>
<dbReference type="CDD" id="cd00054">
    <property type="entry name" value="EGF_CA"/>
    <property type="match status" value="2"/>
</dbReference>
<comment type="caution">
    <text evidence="12">The sequence shown here is derived from an EMBL/GenBank/DDBJ whole genome shotgun (WGS) entry which is preliminary data.</text>
</comment>
<reference evidence="12" key="1">
    <citation type="journal article" date="2023" name="Mol. Biol. Evol.">
        <title>Third-Generation Sequencing Reveals the Adaptive Role of the Epigenome in Three Deep-Sea Polychaetes.</title>
        <authorList>
            <person name="Perez M."/>
            <person name="Aroh O."/>
            <person name="Sun Y."/>
            <person name="Lan Y."/>
            <person name="Juniper S.K."/>
            <person name="Young C.R."/>
            <person name="Angers B."/>
            <person name="Qian P.Y."/>
        </authorList>
    </citation>
    <scope>NUCLEOTIDE SEQUENCE</scope>
    <source>
        <strain evidence="12">P08H-3</strain>
    </source>
</reference>
<feature type="domain" description="EGF-like" evidence="11">
    <location>
        <begin position="38"/>
        <end position="74"/>
    </location>
</feature>
<evidence type="ECO:0000256" key="1">
    <source>
        <dbReference type="ARBA" id="ARBA00004167"/>
    </source>
</evidence>
<comment type="subcellular location">
    <subcellularLocation>
        <location evidence="1">Membrane</location>
        <topology evidence="1">Single-pass membrane protein</topology>
    </subcellularLocation>
</comment>
<evidence type="ECO:0000313" key="12">
    <source>
        <dbReference type="EMBL" id="KAK2139032.1"/>
    </source>
</evidence>
<dbReference type="EMBL" id="JAODUP010002104">
    <property type="protein sequence ID" value="KAK2139032.1"/>
    <property type="molecule type" value="Genomic_DNA"/>
</dbReference>